<dbReference type="PANTHER" id="PTHR24305:SF166">
    <property type="entry name" value="CYTOCHROME P450 12A4, MITOCHONDRIAL-RELATED"/>
    <property type="match status" value="1"/>
</dbReference>
<dbReference type="AlphaFoldDB" id="A0A2I2FY91"/>
<dbReference type="PRINTS" id="PR00465">
    <property type="entry name" value="EP450IV"/>
</dbReference>
<dbReference type="GO" id="GO:0004497">
    <property type="term" value="F:monooxygenase activity"/>
    <property type="evidence" value="ECO:0007669"/>
    <property type="project" value="UniProtKB-KW"/>
</dbReference>
<dbReference type="Proteomes" id="UP000234275">
    <property type="component" value="Unassembled WGS sequence"/>
</dbReference>
<feature type="region of interest" description="Disordered" evidence="8">
    <location>
        <begin position="296"/>
        <end position="316"/>
    </location>
</feature>
<proteinExistence type="inferred from homology"/>
<dbReference type="GeneID" id="36554696"/>
<dbReference type="OrthoDB" id="1470350at2759"/>
<dbReference type="GO" id="GO:0005506">
    <property type="term" value="F:iron ion binding"/>
    <property type="evidence" value="ECO:0007669"/>
    <property type="project" value="InterPro"/>
</dbReference>
<comment type="cofactor">
    <cofactor evidence="1 7">
        <name>heme</name>
        <dbReference type="ChEBI" id="CHEBI:30413"/>
    </cofactor>
</comment>
<evidence type="ECO:0000256" key="5">
    <source>
        <dbReference type="ARBA" id="ARBA00023004"/>
    </source>
</evidence>
<dbReference type="EMBL" id="MSFO01000007">
    <property type="protein sequence ID" value="PLB45592.1"/>
    <property type="molecule type" value="Genomic_DNA"/>
</dbReference>
<evidence type="ECO:0000256" key="8">
    <source>
        <dbReference type="SAM" id="MobiDB-lite"/>
    </source>
</evidence>
<dbReference type="InterPro" id="IPR002403">
    <property type="entry name" value="Cyt_P450_E_grp-IV"/>
</dbReference>
<dbReference type="PRINTS" id="PR00385">
    <property type="entry name" value="P450"/>
</dbReference>
<dbReference type="Gene3D" id="1.10.630.10">
    <property type="entry name" value="Cytochrome P450"/>
    <property type="match status" value="1"/>
</dbReference>
<evidence type="ECO:0000256" key="7">
    <source>
        <dbReference type="PIRSR" id="PIRSR602403-1"/>
    </source>
</evidence>
<evidence type="ECO:0000256" key="3">
    <source>
        <dbReference type="ARBA" id="ARBA00022723"/>
    </source>
</evidence>
<keyword evidence="3 7" id="KW-0479">Metal-binding</keyword>
<dbReference type="InterPro" id="IPR036396">
    <property type="entry name" value="Cyt_P450_sf"/>
</dbReference>
<organism evidence="9 10">
    <name type="scientific">Aspergillus steynii IBT 23096</name>
    <dbReference type="NCBI Taxonomy" id="1392250"/>
    <lineage>
        <taxon>Eukaryota</taxon>
        <taxon>Fungi</taxon>
        <taxon>Dikarya</taxon>
        <taxon>Ascomycota</taxon>
        <taxon>Pezizomycotina</taxon>
        <taxon>Eurotiomycetes</taxon>
        <taxon>Eurotiomycetidae</taxon>
        <taxon>Eurotiales</taxon>
        <taxon>Aspergillaceae</taxon>
        <taxon>Aspergillus</taxon>
        <taxon>Aspergillus subgen. Circumdati</taxon>
    </lineage>
</organism>
<gene>
    <name evidence="9" type="ORF">P170DRAFT_413931</name>
</gene>
<reference evidence="9 10" key="1">
    <citation type="submission" date="2016-12" db="EMBL/GenBank/DDBJ databases">
        <title>The genomes of Aspergillus section Nigri reveals drivers in fungal speciation.</title>
        <authorList>
            <consortium name="DOE Joint Genome Institute"/>
            <person name="Vesth T.C."/>
            <person name="Nybo J."/>
            <person name="Theobald S."/>
            <person name="Brandl J."/>
            <person name="Frisvad J.C."/>
            <person name="Nielsen K.F."/>
            <person name="Lyhne E.K."/>
            <person name="Kogle M.E."/>
            <person name="Kuo A."/>
            <person name="Riley R."/>
            <person name="Clum A."/>
            <person name="Nolan M."/>
            <person name="Lipzen A."/>
            <person name="Salamov A."/>
            <person name="Henrissat B."/>
            <person name="Wiebenga A."/>
            <person name="De Vries R.P."/>
            <person name="Grigoriev I.V."/>
            <person name="Mortensen U.H."/>
            <person name="Andersen M.R."/>
            <person name="Baker S.E."/>
        </authorList>
    </citation>
    <scope>NUCLEOTIDE SEQUENCE [LARGE SCALE GENOMIC DNA]</scope>
    <source>
        <strain evidence="9 10">IBT 23096</strain>
    </source>
</reference>
<dbReference type="GO" id="GO:0016705">
    <property type="term" value="F:oxidoreductase activity, acting on paired donors, with incorporation or reduction of molecular oxygen"/>
    <property type="evidence" value="ECO:0007669"/>
    <property type="project" value="InterPro"/>
</dbReference>
<keyword evidence="7" id="KW-0349">Heme</keyword>
<evidence type="ECO:0000256" key="1">
    <source>
        <dbReference type="ARBA" id="ARBA00001971"/>
    </source>
</evidence>
<keyword evidence="5 7" id="KW-0408">Iron</keyword>
<keyword evidence="4" id="KW-0560">Oxidoreductase</keyword>
<evidence type="ECO:0000256" key="2">
    <source>
        <dbReference type="ARBA" id="ARBA00010617"/>
    </source>
</evidence>
<feature type="binding site" description="axial binding residue" evidence="7">
    <location>
        <position position="491"/>
    </location>
    <ligand>
        <name>heme</name>
        <dbReference type="ChEBI" id="CHEBI:30413"/>
    </ligand>
    <ligandPart>
        <name>Fe</name>
        <dbReference type="ChEBI" id="CHEBI:18248"/>
    </ligandPart>
</feature>
<dbReference type="RefSeq" id="XP_024700894.1">
    <property type="nucleotide sequence ID" value="XM_024846997.1"/>
</dbReference>
<comment type="caution">
    <text evidence="9">The sequence shown here is derived from an EMBL/GenBank/DDBJ whole genome shotgun (WGS) entry which is preliminary data.</text>
</comment>
<dbReference type="Pfam" id="PF00067">
    <property type="entry name" value="p450"/>
    <property type="match status" value="1"/>
</dbReference>
<evidence type="ECO:0000313" key="10">
    <source>
        <dbReference type="Proteomes" id="UP000234275"/>
    </source>
</evidence>
<comment type="similarity">
    <text evidence="2">Belongs to the cytochrome P450 family.</text>
</comment>
<sequence>MPPWAYHPSALKSFSIEEGIVLSVLHNNTAIPTLQLFTYCFLAYIVYKLLIYPQFLSPLRSLPQPKGGYPLLGHALSRFQQPLGKTYLHFMNTVPNQGLILFRDLFHTDHLLLTSPEALAEILIRKPYHFEKPPEIRLFTSRILGGGLLTTTGAVHKMQRRNVMPNFTLRNTRRLAPLFWERSCDLVTGVRRELDLLGLDRDGVVDMNVWATKITLDIFGEAALGLQLGLLRGGEHPIERAYEGAFRSTPRKDLLFVALSCGLRWVVENVPWKMDREFDDSTEYLRGFCRGAIQQSRRRQEEEQQEKEKGLGQGFEEEQSDLLSKMLASGKFTDEELVDQFLTFLAAGHETVAATFGWTIHLLARHPDIQSRLRSELRLHASLCGTQISESLESLPLLHGVCNEAIRMYPSIPVTPRIATRETSILNYTVPKDTRIMIAPCAINRAPHLWGPSANEFMPERWIDADGGMNKTGGAESVFANLTFLHGAHGCIGADYARAELRAMVAALVGAFEMEIGAEECERVVVRGRLATRPGDEEGRLLVRLRPVPE</sequence>
<dbReference type="PANTHER" id="PTHR24305">
    <property type="entry name" value="CYTOCHROME P450"/>
    <property type="match status" value="1"/>
</dbReference>
<protein>
    <submittedName>
        <fullName evidence="9">Cytochrome P450</fullName>
    </submittedName>
</protein>
<name>A0A2I2FY91_9EURO</name>
<evidence type="ECO:0000256" key="6">
    <source>
        <dbReference type="ARBA" id="ARBA00023033"/>
    </source>
</evidence>
<dbReference type="GO" id="GO:0020037">
    <property type="term" value="F:heme binding"/>
    <property type="evidence" value="ECO:0007669"/>
    <property type="project" value="InterPro"/>
</dbReference>
<keyword evidence="10" id="KW-1185">Reference proteome</keyword>
<accession>A0A2I2FY91</accession>
<dbReference type="STRING" id="1392250.A0A2I2FY91"/>
<feature type="compositionally biased region" description="Basic and acidic residues" evidence="8">
    <location>
        <begin position="298"/>
        <end position="310"/>
    </location>
</feature>
<dbReference type="InterPro" id="IPR050121">
    <property type="entry name" value="Cytochrome_P450_monoxygenase"/>
</dbReference>
<dbReference type="InterPro" id="IPR001128">
    <property type="entry name" value="Cyt_P450"/>
</dbReference>
<evidence type="ECO:0000256" key="4">
    <source>
        <dbReference type="ARBA" id="ARBA00023002"/>
    </source>
</evidence>
<evidence type="ECO:0000313" key="9">
    <source>
        <dbReference type="EMBL" id="PLB45592.1"/>
    </source>
</evidence>
<dbReference type="VEuPathDB" id="FungiDB:P170DRAFT_413931"/>
<keyword evidence="6" id="KW-0503">Monooxygenase</keyword>
<dbReference type="SUPFAM" id="SSF48264">
    <property type="entry name" value="Cytochrome P450"/>
    <property type="match status" value="1"/>
</dbReference>